<dbReference type="InterPro" id="IPR044635">
    <property type="entry name" value="UBP14-like"/>
</dbReference>
<dbReference type="PANTHER" id="PTHR43982:SF1">
    <property type="entry name" value="UBIQUITIN CARBOXYL-TERMINAL HYDROLASE 14"/>
    <property type="match status" value="1"/>
</dbReference>
<gene>
    <name evidence="10" type="ORF">LAZ67_10000395</name>
</gene>
<proteinExistence type="inferred from homology"/>
<dbReference type="InterPro" id="IPR038765">
    <property type="entry name" value="Papain-like_cys_pep_sf"/>
</dbReference>
<evidence type="ECO:0000313" key="11">
    <source>
        <dbReference type="Proteomes" id="UP001235939"/>
    </source>
</evidence>
<dbReference type="InterPro" id="IPR029071">
    <property type="entry name" value="Ubiquitin-like_domsf"/>
</dbReference>
<evidence type="ECO:0000256" key="3">
    <source>
        <dbReference type="ARBA" id="ARBA00022670"/>
    </source>
</evidence>
<dbReference type="CDD" id="cd16104">
    <property type="entry name" value="Ubl_USP14_like"/>
    <property type="match status" value="1"/>
</dbReference>
<accession>A0ABY6KV23</accession>
<name>A0ABY6KV23_9ARAC</name>
<dbReference type="Proteomes" id="UP001235939">
    <property type="component" value="Chromosome 10"/>
</dbReference>
<evidence type="ECO:0000256" key="1">
    <source>
        <dbReference type="ARBA" id="ARBA00000707"/>
    </source>
</evidence>
<dbReference type="SUPFAM" id="SSF54236">
    <property type="entry name" value="Ubiquitin-like"/>
    <property type="match status" value="1"/>
</dbReference>
<dbReference type="Pfam" id="PF00443">
    <property type="entry name" value="UCH"/>
    <property type="match status" value="1"/>
</dbReference>
<dbReference type="CDD" id="cd02657">
    <property type="entry name" value="Peptidase_C19A"/>
    <property type="match status" value="1"/>
</dbReference>
<comment type="similarity">
    <text evidence="2">Belongs to the peptidase C19 family. USP14/UBP6 subfamily.</text>
</comment>
<dbReference type="EMBL" id="CP092872">
    <property type="protein sequence ID" value="UYV72716.1"/>
    <property type="molecule type" value="Genomic_DNA"/>
</dbReference>
<evidence type="ECO:0000256" key="4">
    <source>
        <dbReference type="ARBA" id="ARBA00022786"/>
    </source>
</evidence>
<sequence length="436" mass="49257">MAVKVKWGREQFQDVELNLAESPLVFKAQLFALTGVHPDRQKVMLKGATLKNVTVLLMGSKEELPSAPVSKPVFMEDMSETELASALDLPVGLANLGNTCYLNATVQCLKSVPELRQVLRDVSLASDTLPTPAGPGSLTAGLKDLLESMESGGGSITPIVLVQFVRLLHLAFPRFAEKGERGGFMQQDANECWTELVRILQQKLPPLNSSSYSSFIDQYFGGVFDVSFLVFLLDHDPHSYKCKENEEEMETSAKENFLQLSCFIAQDVRYLHSGLKSRVQETITKHSPSLSRDAQYLKTMKISRLPAYLTVQFVRFYFKEKESINAKILKDVKFPLMLDVFDLCSEELQQKLIPMRTKFKDYEDKKVEEDQKVNKGSNNSGYYDLQAVLTHRGRSSSSGHYVAWIRRTRTSRDWHCAYVLLYGPRILETDTPVNNS</sequence>
<keyword evidence="4 7" id="KW-0833">Ubl conjugation pathway</keyword>
<feature type="domain" description="Ubiquitin-like" evidence="8">
    <location>
        <begin position="1"/>
        <end position="52"/>
    </location>
</feature>
<dbReference type="Gene3D" id="3.90.70.10">
    <property type="entry name" value="Cysteine proteinases"/>
    <property type="match status" value="1"/>
</dbReference>
<dbReference type="InterPro" id="IPR000626">
    <property type="entry name" value="Ubiquitin-like_dom"/>
</dbReference>
<dbReference type="InterPro" id="IPR028889">
    <property type="entry name" value="USP"/>
</dbReference>
<comment type="catalytic activity">
    <reaction evidence="1 7">
        <text>Thiol-dependent hydrolysis of ester, thioester, amide, peptide and isopeptide bonds formed by the C-terminal Gly of ubiquitin (a 76-residue protein attached to proteins as an intracellular targeting signal).</text>
        <dbReference type="EC" id="3.4.19.12"/>
    </reaction>
</comment>
<evidence type="ECO:0000259" key="8">
    <source>
        <dbReference type="PROSITE" id="PS50053"/>
    </source>
</evidence>
<dbReference type="Gene3D" id="3.10.20.90">
    <property type="entry name" value="Phosphatidylinositol 3-kinase Catalytic Subunit, Chain A, domain 1"/>
    <property type="match status" value="1"/>
</dbReference>
<reference evidence="10 11" key="1">
    <citation type="submission" date="2022-01" db="EMBL/GenBank/DDBJ databases">
        <title>A chromosomal length assembly of Cordylochernes scorpioides.</title>
        <authorList>
            <person name="Zeh D."/>
            <person name="Zeh J."/>
        </authorList>
    </citation>
    <scope>NUCLEOTIDE SEQUENCE [LARGE SCALE GENOMIC DNA]</scope>
    <source>
        <strain evidence="10">IN4F17</strain>
        <tissue evidence="10">Whole Body</tissue>
    </source>
</reference>
<feature type="domain" description="USP" evidence="9">
    <location>
        <begin position="91"/>
        <end position="436"/>
    </location>
</feature>
<dbReference type="InterPro" id="IPR001394">
    <property type="entry name" value="Peptidase_C19_UCH"/>
</dbReference>
<dbReference type="PROSITE" id="PS00973">
    <property type="entry name" value="USP_2"/>
    <property type="match status" value="1"/>
</dbReference>
<dbReference type="PROSITE" id="PS00972">
    <property type="entry name" value="USP_1"/>
    <property type="match status" value="1"/>
</dbReference>
<keyword evidence="6 7" id="KW-0788">Thiol protease</keyword>
<keyword evidence="3 7" id="KW-0645">Protease</keyword>
<evidence type="ECO:0000259" key="9">
    <source>
        <dbReference type="PROSITE" id="PS50235"/>
    </source>
</evidence>
<evidence type="ECO:0000256" key="7">
    <source>
        <dbReference type="RuleBase" id="RU366025"/>
    </source>
</evidence>
<evidence type="ECO:0000256" key="5">
    <source>
        <dbReference type="ARBA" id="ARBA00022801"/>
    </source>
</evidence>
<protein>
    <recommendedName>
        <fullName evidence="7">Ubiquitin carboxyl-terminal hydrolase</fullName>
        <ecNumber evidence="7">3.4.19.12</ecNumber>
    </recommendedName>
</protein>
<keyword evidence="5 7" id="KW-0378">Hydrolase</keyword>
<dbReference type="EC" id="3.4.19.12" evidence="7"/>
<dbReference type="PANTHER" id="PTHR43982">
    <property type="entry name" value="UBIQUITIN CARBOXYL-TERMINAL HYDROLASE"/>
    <property type="match status" value="1"/>
</dbReference>
<evidence type="ECO:0000256" key="2">
    <source>
        <dbReference type="ARBA" id="ARBA00008739"/>
    </source>
</evidence>
<evidence type="ECO:0000256" key="6">
    <source>
        <dbReference type="ARBA" id="ARBA00022807"/>
    </source>
</evidence>
<organism evidence="10 11">
    <name type="scientific">Cordylochernes scorpioides</name>
    <dbReference type="NCBI Taxonomy" id="51811"/>
    <lineage>
        <taxon>Eukaryota</taxon>
        <taxon>Metazoa</taxon>
        <taxon>Ecdysozoa</taxon>
        <taxon>Arthropoda</taxon>
        <taxon>Chelicerata</taxon>
        <taxon>Arachnida</taxon>
        <taxon>Pseudoscorpiones</taxon>
        <taxon>Cheliferoidea</taxon>
        <taxon>Chernetidae</taxon>
        <taxon>Cordylochernes</taxon>
    </lineage>
</organism>
<keyword evidence="11" id="KW-1185">Reference proteome</keyword>
<dbReference type="PROSITE" id="PS50053">
    <property type="entry name" value="UBIQUITIN_2"/>
    <property type="match status" value="1"/>
</dbReference>
<dbReference type="SUPFAM" id="SSF54001">
    <property type="entry name" value="Cysteine proteinases"/>
    <property type="match status" value="1"/>
</dbReference>
<dbReference type="InterPro" id="IPR018200">
    <property type="entry name" value="USP_CS"/>
</dbReference>
<evidence type="ECO:0000313" key="10">
    <source>
        <dbReference type="EMBL" id="UYV72716.1"/>
    </source>
</evidence>
<dbReference type="PROSITE" id="PS50235">
    <property type="entry name" value="USP_3"/>
    <property type="match status" value="1"/>
</dbReference>